<protein>
    <submittedName>
        <fullName evidence="1">DUF4194 domain-containing protein</fullName>
    </submittedName>
</protein>
<organism evidence="1 2">
    <name type="scientific">Chitinophaga horti</name>
    <dbReference type="NCBI Taxonomy" id="2920382"/>
    <lineage>
        <taxon>Bacteria</taxon>
        <taxon>Pseudomonadati</taxon>
        <taxon>Bacteroidota</taxon>
        <taxon>Chitinophagia</taxon>
        <taxon>Chitinophagales</taxon>
        <taxon>Chitinophagaceae</taxon>
        <taxon>Chitinophaga</taxon>
    </lineage>
</organism>
<accession>A0ABY6J2G5</accession>
<reference evidence="1" key="1">
    <citation type="submission" date="2022-10" db="EMBL/GenBank/DDBJ databases">
        <title>Chitinophaga sp. nov., isolated from soil.</title>
        <authorList>
            <person name="Jeon C.O."/>
        </authorList>
    </citation>
    <scope>NUCLEOTIDE SEQUENCE</scope>
    <source>
        <strain evidence="1">R8</strain>
    </source>
</reference>
<dbReference type="InterPro" id="IPR025449">
    <property type="entry name" value="JetB"/>
</dbReference>
<dbReference type="Pfam" id="PF13835">
    <property type="entry name" value="DUF4194"/>
    <property type="match status" value="1"/>
</dbReference>
<keyword evidence="2" id="KW-1185">Reference proteome</keyword>
<sequence>METAIGRSLYAHVIIKLLQGPIYSDDKAAWRDLEVWKSSIQEYFGKIGIDLVISEADGFARIVQPKEAEDEENPLPRLMRKQTLNYETTLLCVILRQMLEEFDIKSEGTKLFLTQKDIKEGIELFYKEQTNKSKLWKELSRPINSLMNIGVLKLTREDTVNKDNNQYEVKRIIKALVDNEKLEEIKLKLEAHANTIQSE</sequence>
<dbReference type="Proteomes" id="UP001162741">
    <property type="component" value="Chromosome"/>
</dbReference>
<dbReference type="RefSeq" id="WP_264281032.1">
    <property type="nucleotide sequence ID" value="NZ_CP107006.1"/>
</dbReference>
<gene>
    <name evidence="1" type="ORF">MKQ68_22435</name>
</gene>
<name>A0ABY6J2G5_9BACT</name>
<dbReference type="EMBL" id="CP107006">
    <property type="protein sequence ID" value="UYQ92842.1"/>
    <property type="molecule type" value="Genomic_DNA"/>
</dbReference>
<evidence type="ECO:0000313" key="1">
    <source>
        <dbReference type="EMBL" id="UYQ92842.1"/>
    </source>
</evidence>
<proteinExistence type="predicted"/>
<evidence type="ECO:0000313" key="2">
    <source>
        <dbReference type="Proteomes" id="UP001162741"/>
    </source>
</evidence>